<protein>
    <recommendedName>
        <fullName evidence="11">BED-type domain-containing protein</fullName>
    </recommendedName>
</protein>
<keyword evidence="2" id="KW-0479">Metal-binding</keyword>
<name>A0A1D1W1X1_RAMVA</name>
<keyword evidence="6" id="KW-0238">DNA-binding</keyword>
<sequence length="795" mass="88750">MPSTDDAVSEDVEVMEVLVPAKSTRKRRQSSSNGGSKRHYADTVALNRAEIRSRIADGTCELRPHAKSRSEIWNFFSDVFNNETQEVLEYCACNRCHKVYKHGPNGGTSCLAEHVQSCVSTTEEHGVLAEFLETPSQMKTQALLEQRQEKIAKRKAKIESEESTAEIRSRIEAGTCELQSNPEGRSDIWKGFSKVINAATKQPTRFIACNTCHKTYRHGRSGGTSNLIEHLKNCMVGFATAELPTKPEIKNITIQKPAVVKTSKKKAAEKAKQSVAGDQSFRAEEISSRFSSVFAKFTAAGSKLEGEPFRSFIDNVLGLAKAHKGFLRAEDVIPTAEIISQQVAIEAQHLRAQLSQKIKYAIATKGCCISLGTWVESRTKTKLIAARFHHVDEETVSGDLLFVAEFDPIVYRDGIAIRDLVAEKLAEFSFTEIDTKSVIIVTDATEKMKAAFEDFDRVTCAAHGIDTCLRKFVNCSKEALRMPDEALPVWKLFQDCRVLVNHCKKVYIARQLTSPLISPNDAKWISNLDMLNSIINAYAELESVLEERGEGDKIPRPLGFLRAVADFYQPFGAAVEALSASQAPTVHLVVPHFFRLKAHVHKPLSAEHGSFPEMNALLELQKHVQAVLDKKLLIDDLHRAAVFLNPAMKKLLMFEPEEREEVHRAVMAQCESFTVSTSKSDEHTQPRPDDSMCEFSEFSSYADTSEAISAAEEITLYMSLPPPPSSKTVLQFWREHAENLPKLSTFALRMLCVQASGMPPERLVEDVASVFAKDDYVNGVEKLDDLMFLKWAMIN</sequence>
<evidence type="ECO:0000313" key="13">
    <source>
        <dbReference type="Proteomes" id="UP000186922"/>
    </source>
</evidence>
<evidence type="ECO:0000256" key="10">
    <source>
        <dbReference type="SAM" id="MobiDB-lite"/>
    </source>
</evidence>
<dbReference type="InterPro" id="IPR052035">
    <property type="entry name" value="ZnF_BED_domain_contain"/>
</dbReference>
<keyword evidence="13" id="KW-1185">Reference proteome</keyword>
<dbReference type="SMART" id="SM00614">
    <property type="entry name" value="ZnF_BED"/>
    <property type="match status" value="2"/>
</dbReference>
<dbReference type="Proteomes" id="UP000186922">
    <property type="component" value="Unassembled WGS sequence"/>
</dbReference>
<dbReference type="Pfam" id="PF05699">
    <property type="entry name" value="Dimer_Tnp_hAT"/>
    <property type="match status" value="1"/>
</dbReference>
<keyword evidence="5" id="KW-0805">Transcription regulation</keyword>
<dbReference type="PROSITE" id="PS50808">
    <property type="entry name" value="ZF_BED"/>
    <property type="match status" value="2"/>
</dbReference>
<feature type="region of interest" description="Disordered" evidence="10">
    <location>
        <begin position="18"/>
        <end position="41"/>
    </location>
</feature>
<dbReference type="SUPFAM" id="SSF53098">
    <property type="entry name" value="Ribonuclease H-like"/>
    <property type="match status" value="1"/>
</dbReference>
<dbReference type="InterPro" id="IPR012337">
    <property type="entry name" value="RNaseH-like_sf"/>
</dbReference>
<organism evidence="12 13">
    <name type="scientific">Ramazzottius varieornatus</name>
    <name type="common">Water bear</name>
    <name type="synonym">Tardigrade</name>
    <dbReference type="NCBI Taxonomy" id="947166"/>
    <lineage>
        <taxon>Eukaryota</taxon>
        <taxon>Metazoa</taxon>
        <taxon>Ecdysozoa</taxon>
        <taxon>Tardigrada</taxon>
        <taxon>Eutardigrada</taxon>
        <taxon>Parachela</taxon>
        <taxon>Hypsibioidea</taxon>
        <taxon>Ramazzottiidae</taxon>
        <taxon>Ramazzottius</taxon>
    </lineage>
</organism>
<dbReference type="InterPro" id="IPR008906">
    <property type="entry name" value="HATC_C_dom"/>
</dbReference>
<dbReference type="PANTHER" id="PTHR46481">
    <property type="entry name" value="ZINC FINGER BED DOMAIN-CONTAINING PROTEIN 4"/>
    <property type="match status" value="1"/>
</dbReference>
<comment type="caution">
    <text evidence="12">The sequence shown here is derived from an EMBL/GenBank/DDBJ whole genome shotgun (WGS) entry which is preliminary data.</text>
</comment>
<feature type="domain" description="BED-type" evidence="11">
    <location>
        <begin position="183"/>
        <end position="233"/>
    </location>
</feature>
<evidence type="ECO:0000256" key="6">
    <source>
        <dbReference type="ARBA" id="ARBA00023125"/>
    </source>
</evidence>
<dbReference type="OrthoDB" id="2438421at2759"/>
<gene>
    <name evidence="12" type="primary">RvY_17385-1</name>
    <name evidence="12" type="synonym">RvY_17385.1</name>
    <name evidence="12" type="ORF">RvY_17385</name>
</gene>
<dbReference type="PANTHER" id="PTHR46481:SF10">
    <property type="entry name" value="ZINC FINGER BED DOMAIN-CONTAINING PROTEIN 39"/>
    <property type="match status" value="1"/>
</dbReference>
<evidence type="ECO:0000256" key="2">
    <source>
        <dbReference type="ARBA" id="ARBA00022723"/>
    </source>
</evidence>
<feature type="domain" description="BED-type" evidence="11">
    <location>
        <begin position="67"/>
        <end position="125"/>
    </location>
</feature>
<dbReference type="GO" id="GO:0046983">
    <property type="term" value="F:protein dimerization activity"/>
    <property type="evidence" value="ECO:0007669"/>
    <property type="project" value="InterPro"/>
</dbReference>
<dbReference type="GO" id="GO:0005634">
    <property type="term" value="C:nucleus"/>
    <property type="evidence" value="ECO:0007669"/>
    <property type="project" value="UniProtKB-SubCell"/>
</dbReference>
<dbReference type="EMBL" id="BDGG01000015">
    <property type="protein sequence ID" value="GAV07562.1"/>
    <property type="molecule type" value="Genomic_DNA"/>
</dbReference>
<evidence type="ECO:0000256" key="3">
    <source>
        <dbReference type="ARBA" id="ARBA00022771"/>
    </source>
</evidence>
<evidence type="ECO:0000256" key="9">
    <source>
        <dbReference type="PROSITE-ProRule" id="PRU00027"/>
    </source>
</evidence>
<accession>A0A1D1W1X1</accession>
<reference evidence="12 13" key="1">
    <citation type="journal article" date="2016" name="Nat. Commun.">
        <title>Extremotolerant tardigrade genome and improved radiotolerance of human cultured cells by tardigrade-unique protein.</title>
        <authorList>
            <person name="Hashimoto T."/>
            <person name="Horikawa D.D."/>
            <person name="Saito Y."/>
            <person name="Kuwahara H."/>
            <person name="Kozuka-Hata H."/>
            <person name="Shin-I T."/>
            <person name="Minakuchi Y."/>
            <person name="Ohishi K."/>
            <person name="Motoyama A."/>
            <person name="Aizu T."/>
            <person name="Enomoto A."/>
            <person name="Kondo K."/>
            <person name="Tanaka S."/>
            <person name="Hara Y."/>
            <person name="Koshikawa S."/>
            <person name="Sagara H."/>
            <person name="Miura T."/>
            <person name="Yokobori S."/>
            <person name="Miyagawa K."/>
            <person name="Suzuki Y."/>
            <person name="Kubo T."/>
            <person name="Oyama M."/>
            <person name="Kohara Y."/>
            <person name="Fujiyama A."/>
            <person name="Arakawa K."/>
            <person name="Katayama T."/>
            <person name="Toyoda A."/>
            <person name="Kunieda T."/>
        </authorList>
    </citation>
    <scope>NUCLEOTIDE SEQUENCE [LARGE SCALE GENOMIC DNA]</scope>
    <source>
        <strain evidence="12 13">YOKOZUNA-1</strain>
    </source>
</reference>
<dbReference type="GO" id="GO:0008270">
    <property type="term" value="F:zinc ion binding"/>
    <property type="evidence" value="ECO:0007669"/>
    <property type="project" value="UniProtKB-KW"/>
</dbReference>
<keyword evidence="8" id="KW-0539">Nucleus</keyword>
<keyword evidence="3 9" id="KW-0863">Zinc-finger</keyword>
<keyword evidence="4" id="KW-0862">Zinc</keyword>
<dbReference type="AlphaFoldDB" id="A0A1D1W1X1"/>
<evidence type="ECO:0000256" key="5">
    <source>
        <dbReference type="ARBA" id="ARBA00023015"/>
    </source>
</evidence>
<evidence type="ECO:0000313" key="12">
    <source>
        <dbReference type="EMBL" id="GAV07562.1"/>
    </source>
</evidence>
<dbReference type="InterPro" id="IPR003656">
    <property type="entry name" value="Znf_BED"/>
</dbReference>
<comment type="subcellular location">
    <subcellularLocation>
        <location evidence="1">Nucleus</location>
    </subcellularLocation>
</comment>
<evidence type="ECO:0000256" key="8">
    <source>
        <dbReference type="ARBA" id="ARBA00023242"/>
    </source>
</evidence>
<evidence type="ECO:0000256" key="4">
    <source>
        <dbReference type="ARBA" id="ARBA00022833"/>
    </source>
</evidence>
<keyword evidence="7" id="KW-0804">Transcription</keyword>
<dbReference type="GO" id="GO:0003677">
    <property type="term" value="F:DNA binding"/>
    <property type="evidence" value="ECO:0007669"/>
    <property type="project" value="UniProtKB-KW"/>
</dbReference>
<evidence type="ECO:0000256" key="1">
    <source>
        <dbReference type="ARBA" id="ARBA00004123"/>
    </source>
</evidence>
<proteinExistence type="predicted"/>
<evidence type="ECO:0000256" key="7">
    <source>
        <dbReference type="ARBA" id="ARBA00023163"/>
    </source>
</evidence>
<evidence type="ECO:0000259" key="11">
    <source>
        <dbReference type="PROSITE" id="PS50808"/>
    </source>
</evidence>
<dbReference type="Pfam" id="PF02892">
    <property type="entry name" value="zf-BED"/>
    <property type="match status" value="2"/>
</dbReference>